<name>J7GSV8_CARRU</name>
<dbReference type="STRING" id="1202537.A33Y_0200"/>
<protein>
    <submittedName>
        <fullName evidence="1">Putative ribosomal protein L10</fullName>
    </submittedName>
</protein>
<accession>J7GSV8</accession>
<dbReference type="GO" id="GO:0005840">
    <property type="term" value="C:ribosome"/>
    <property type="evidence" value="ECO:0007669"/>
    <property type="project" value="UniProtKB-KW"/>
</dbReference>
<proteinExistence type="predicted"/>
<dbReference type="Proteomes" id="UP000003931">
    <property type="component" value="Chromosome"/>
</dbReference>
<organism evidence="1 2">
    <name type="scientific">Candidatus Carsonella ruddii CS isolate Thao2000</name>
    <dbReference type="NCBI Taxonomy" id="1202537"/>
    <lineage>
        <taxon>Bacteria</taxon>
        <taxon>Pseudomonadati</taxon>
        <taxon>Pseudomonadota</taxon>
        <taxon>Gammaproteobacteria</taxon>
        <taxon>Oceanospirillales</taxon>
        <taxon>Halomonadaceae</taxon>
        <taxon>Zymobacter group</taxon>
        <taxon>Candidatus Carsonella</taxon>
    </lineage>
</organism>
<keyword evidence="1" id="KW-0689">Ribosomal protein</keyword>
<dbReference type="AlphaFoldDB" id="J7GSV8"/>
<dbReference type="EMBL" id="CP003542">
    <property type="protein sequence ID" value="AFP83837.1"/>
    <property type="molecule type" value="Genomic_DNA"/>
</dbReference>
<sequence length="139" mass="16887">MKKKFNNYINICNLLNKNYILLLCNFNKIKNIILKYLKKNINCKFLHSNNIYLYKHFNIKIKNCIDIIILKYNDKEFETTLKKIHYYLNIQPFFYIKKNLLLKNLPINILNLSQNNLISKFIEIIKQNILNFITILKKI</sequence>
<dbReference type="PATRIC" id="fig|1202537.3.peg.172"/>
<evidence type="ECO:0000313" key="1">
    <source>
        <dbReference type="EMBL" id="AFP83837.1"/>
    </source>
</evidence>
<gene>
    <name evidence="1" type="primary">rplJ</name>
    <name evidence="1" type="ORF">A33Y_0200</name>
</gene>
<dbReference type="KEGG" id="crc:A33Y_0200"/>
<dbReference type="RefSeq" id="WP_014887138.1">
    <property type="nucleotide sequence ID" value="NC_018415.1"/>
</dbReference>
<reference evidence="1 2" key="1">
    <citation type="journal article" date="2012" name="Mol. Biol. Evol.">
        <title>Genome reduction and co-evolution between the primary and secondary bacterial symbionts of psyllids.</title>
        <authorList>
            <person name="Sloan D.B."/>
            <person name="Moran N.A."/>
        </authorList>
    </citation>
    <scope>NUCLEOTIDE SEQUENCE [LARGE SCALE GENOMIC DNA]</scope>
    <source>
        <strain evidence="1 2">CS</strain>
    </source>
</reference>
<dbReference type="HOGENOM" id="CLU_1773968_0_0_6"/>
<evidence type="ECO:0000313" key="2">
    <source>
        <dbReference type="Proteomes" id="UP000003931"/>
    </source>
</evidence>
<keyword evidence="1" id="KW-0687">Ribonucleoprotein</keyword>